<dbReference type="Gene3D" id="2.40.50.140">
    <property type="entry name" value="Nucleic acid-binding proteins"/>
    <property type="match status" value="2"/>
</dbReference>
<evidence type="ECO:0000313" key="3">
    <source>
        <dbReference type="EMBL" id="CDX56756.1"/>
    </source>
</evidence>
<dbReference type="InterPro" id="IPR011129">
    <property type="entry name" value="CSD"/>
</dbReference>
<name>A0A090GUL0_MESPL</name>
<dbReference type="SUPFAM" id="SSF50249">
    <property type="entry name" value="Nucleic acid-binding proteins"/>
    <property type="match status" value="2"/>
</dbReference>
<comment type="subcellular location">
    <subcellularLocation>
        <location evidence="1">Cytoplasm</location>
    </subcellularLocation>
</comment>
<gene>
    <name evidence="3" type="primary">csp</name>
    <name evidence="3" type="ORF">MPL3365_240002</name>
</gene>
<organism evidence="3 4">
    <name type="scientific">Mesorhizobium plurifarium</name>
    <dbReference type="NCBI Taxonomy" id="69974"/>
    <lineage>
        <taxon>Bacteria</taxon>
        <taxon>Pseudomonadati</taxon>
        <taxon>Pseudomonadota</taxon>
        <taxon>Alphaproteobacteria</taxon>
        <taxon>Hyphomicrobiales</taxon>
        <taxon>Phyllobacteriaceae</taxon>
        <taxon>Mesorhizobium</taxon>
    </lineage>
</organism>
<dbReference type="InterPro" id="IPR012340">
    <property type="entry name" value="NA-bd_OB-fold"/>
</dbReference>
<sequence>MSKHKDLRKSRRDRYYDEPFFSEPHPEPSYFQRQSAGTSNCVHAEVKWFNASKGFGFVALADGADAYLHMRVVEAAGCRSVSEGAHLKVILEERPKGRQVAQIVEVMKASTPQRVADRSSVGIGPQSEVSGTVKFYNPERGFGFIAPESGEKDIFVHASVLTRSGLAALVEGQKVFVECAEGKRSLEAKRIRLA</sequence>
<reference evidence="3 4" key="1">
    <citation type="submission" date="2014-08" db="EMBL/GenBank/DDBJ databases">
        <authorList>
            <person name="Moulin Lionel"/>
        </authorList>
    </citation>
    <scope>NUCLEOTIDE SEQUENCE [LARGE SCALE GENOMIC DNA]</scope>
</reference>
<dbReference type="InterPro" id="IPR019844">
    <property type="entry name" value="CSD_CS"/>
</dbReference>
<dbReference type="PROSITE" id="PS00352">
    <property type="entry name" value="CSD_1"/>
    <property type="match status" value="1"/>
</dbReference>
<dbReference type="CDD" id="cd04458">
    <property type="entry name" value="CSP_CDS"/>
    <property type="match status" value="2"/>
</dbReference>
<accession>A0A090GUL0</accession>
<protein>
    <submittedName>
        <fullName evidence="3">Putative TRANSCRIPTION REGULATOR COLD SHOCK PROTEIN</fullName>
    </submittedName>
</protein>
<feature type="domain" description="CSD" evidence="2">
    <location>
        <begin position="128"/>
        <end position="193"/>
    </location>
</feature>
<dbReference type="PANTHER" id="PTHR11544">
    <property type="entry name" value="COLD SHOCK DOMAIN CONTAINING PROTEINS"/>
    <property type="match status" value="1"/>
</dbReference>
<evidence type="ECO:0000313" key="4">
    <source>
        <dbReference type="Proteomes" id="UP000046122"/>
    </source>
</evidence>
<dbReference type="InterPro" id="IPR002059">
    <property type="entry name" value="CSP_DNA-bd"/>
</dbReference>
<dbReference type="Proteomes" id="UP000046122">
    <property type="component" value="Unassembled WGS sequence"/>
</dbReference>
<evidence type="ECO:0000256" key="1">
    <source>
        <dbReference type="RuleBase" id="RU000408"/>
    </source>
</evidence>
<dbReference type="SMART" id="SM00357">
    <property type="entry name" value="CSP"/>
    <property type="match status" value="2"/>
</dbReference>
<dbReference type="InterPro" id="IPR050181">
    <property type="entry name" value="Cold_shock_domain"/>
</dbReference>
<dbReference type="PRINTS" id="PR00050">
    <property type="entry name" value="COLDSHOCK"/>
</dbReference>
<dbReference type="GO" id="GO:0003676">
    <property type="term" value="F:nucleic acid binding"/>
    <property type="evidence" value="ECO:0007669"/>
    <property type="project" value="InterPro"/>
</dbReference>
<dbReference type="EMBL" id="CCNE01000017">
    <property type="protein sequence ID" value="CDX56756.1"/>
    <property type="molecule type" value="Genomic_DNA"/>
</dbReference>
<dbReference type="PROSITE" id="PS51857">
    <property type="entry name" value="CSD_2"/>
    <property type="match status" value="2"/>
</dbReference>
<dbReference type="Pfam" id="PF00313">
    <property type="entry name" value="CSD"/>
    <property type="match status" value="2"/>
</dbReference>
<proteinExistence type="predicted"/>
<evidence type="ECO:0000259" key="2">
    <source>
        <dbReference type="PROSITE" id="PS51857"/>
    </source>
</evidence>
<feature type="domain" description="CSD" evidence="2">
    <location>
        <begin position="41"/>
        <end position="108"/>
    </location>
</feature>
<dbReference type="AlphaFoldDB" id="A0A090GUL0"/>
<dbReference type="GO" id="GO:0005829">
    <property type="term" value="C:cytosol"/>
    <property type="evidence" value="ECO:0007669"/>
    <property type="project" value="UniProtKB-ARBA"/>
</dbReference>